<proteinExistence type="predicted"/>
<dbReference type="PANTHER" id="PTHR13083">
    <property type="entry name" value="WD REPEAT-CONTAINING PROTEIN 91"/>
    <property type="match status" value="1"/>
</dbReference>
<dbReference type="AlphaFoldDB" id="A0A5N5TMC9"/>
<dbReference type="PANTHER" id="PTHR13083:SF3">
    <property type="entry name" value="WD REPEAT-CONTAINING PROTEIN 91"/>
    <property type="match status" value="1"/>
</dbReference>
<dbReference type="GO" id="GO:0051898">
    <property type="term" value="P:negative regulation of phosphatidylinositol 3-kinase/protein kinase B signal transduction"/>
    <property type="evidence" value="ECO:0007669"/>
    <property type="project" value="InterPro"/>
</dbReference>
<protein>
    <recommendedName>
        <fullName evidence="3">LisH domain-containing protein</fullName>
    </recommendedName>
</protein>
<dbReference type="GO" id="GO:0141039">
    <property type="term" value="F:phosphatidylinositol 3-kinase inhibitor activity"/>
    <property type="evidence" value="ECO:0007669"/>
    <property type="project" value="InterPro"/>
</dbReference>
<name>A0A5N5TMC9_9CRUS</name>
<dbReference type="GO" id="GO:0045022">
    <property type="term" value="P:early endosome to late endosome transport"/>
    <property type="evidence" value="ECO:0007669"/>
    <property type="project" value="InterPro"/>
</dbReference>
<sequence>MFQKNYIMAHLQYVDELIKEYLVFRGFTSTLRSLDNDLKNDKDKGFRVDRITNQILNHIQTYDLNGLRDLWAHLDRRLFNHLSPSLLPCKC</sequence>
<reference evidence="1 2" key="1">
    <citation type="journal article" date="2019" name="PLoS Biol.">
        <title>Sex chromosomes control vertical transmission of feminizing Wolbachia symbionts in an isopod.</title>
        <authorList>
            <person name="Becking T."/>
            <person name="Chebbi M.A."/>
            <person name="Giraud I."/>
            <person name="Moumen B."/>
            <person name="Laverre T."/>
            <person name="Caubet Y."/>
            <person name="Peccoud J."/>
            <person name="Gilbert C."/>
            <person name="Cordaux R."/>
        </authorList>
    </citation>
    <scope>NUCLEOTIDE SEQUENCE [LARGE SCALE GENOMIC DNA]</scope>
    <source>
        <strain evidence="1">ANa2</strain>
        <tissue evidence="1">Whole body excluding digestive tract and cuticle</tissue>
    </source>
</reference>
<dbReference type="Proteomes" id="UP000326759">
    <property type="component" value="Unassembled WGS sequence"/>
</dbReference>
<dbReference type="OrthoDB" id="193023at2759"/>
<evidence type="ECO:0000313" key="1">
    <source>
        <dbReference type="EMBL" id="KAB7507306.1"/>
    </source>
</evidence>
<dbReference type="GO" id="GO:0031902">
    <property type="term" value="C:late endosome membrane"/>
    <property type="evidence" value="ECO:0007669"/>
    <property type="project" value="TreeGrafter"/>
</dbReference>
<organism evidence="1 2">
    <name type="scientific">Armadillidium nasatum</name>
    <dbReference type="NCBI Taxonomy" id="96803"/>
    <lineage>
        <taxon>Eukaryota</taxon>
        <taxon>Metazoa</taxon>
        <taxon>Ecdysozoa</taxon>
        <taxon>Arthropoda</taxon>
        <taxon>Crustacea</taxon>
        <taxon>Multicrustacea</taxon>
        <taxon>Malacostraca</taxon>
        <taxon>Eumalacostraca</taxon>
        <taxon>Peracarida</taxon>
        <taxon>Isopoda</taxon>
        <taxon>Oniscidea</taxon>
        <taxon>Crinocheta</taxon>
        <taxon>Armadillidiidae</taxon>
        <taxon>Armadillidium</taxon>
    </lineage>
</organism>
<comment type="caution">
    <text evidence="1">The sequence shown here is derived from an EMBL/GenBank/DDBJ whole genome shotgun (WGS) entry which is preliminary data.</text>
</comment>
<evidence type="ECO:0008006" key="3">
    <source>
        <dbReference type="Google" id="ProtNLM"/>
    </source>
</evidence>
<keyword evidence="2" id="KW-1185">Reference proteome</keyword>
<dbReference type="EMBL" id="SEYY01000423">
    <property type="protein sequence ID" value="KAB7507306.1"/>
    <property type="molecule type" value="Genomic_DNA"/>
</dbReference>
<evidence type="ECO:0000313" key="2">
    <source>
        <dbReference type="Proteomes" id="UP000326759"/>
    </source>
</evidence>
<accession>A0A5N5TMC9</accession>
<dbReference type="InterPro" id="IPR039724">
    <property type="entry name" value="WDR91"/>
</dbReference>
<gene>
    <name evidence="1" type="ORF">Anas_01084</name>
</gene>
<dbReference type="GO" id="GO:0031901">
    <property type="term" value="C:early endosome membrane"/>
    <property type="evidence" value="ECO:0007669"/>
    <property type="project" value="TreeGrafter"/>
</dbReference>